<organism evidence="1 2">
    <name type="scientific">Mucor flavus</name>
    <dbReference type="NCBI Taxonomy" id="439312"/>
    <lineage>
        <taxon>Eukaryota</taxon>
        <taxon>Fungi</taxon>
        <taxon>Fungi incertae sedis</taxon>
        <taxon>Mucoromycota</taxon>
        <taxon>Mucoromycotina</taxon>
        <taxon>Mucoromycetes</taxon>
        <taxon>Mucorales</taxon>
        <taxon>Mucorineae</taxon>
        <taxon>Mucoraceae</taxon>
        <taxon>Mucor</taxon>
    </lineage>
</organism>
<gene>
    <name evidence="1" type="ORF">MFLAVUS_005672</name>
</gene>
<dbReference type="EMBL" id="BAABUK010000012">
    <property type="protein sequence ID" value="GAA5812222.1"/>
    <property type="molecule type" value="Genomic_DNA"/>
</dbReference>
<evidence type="ECO:0000313" key="2">
    <source>
        <dbReference type="Proteomes" id="UP001473302"/>
    </source>
</evidence>
<keyword evidence="2" id="KW-1185">Reference proteome</keyword>
<comment type="caution">
    <text evidence="1">The sequence shown here is derived from an EMBL/GenBank/DDBJ whole genome shotgun (WGS) entry which is preliminary data.</text>
</comment>
<evidence type="ECO:0000313" key="1">
    <source>
        <dbReference type="EMBL" id="GAA5812222.1"/>
    </source>
</evidence>
<accession>A0ABP9YZF1</accession>
<sequence>MSAERKKFYQLGVNAARIINIHYPDQKIMTVPVHNDYYQERLGTLASIKPILGYDPTKSSTLRDPKFTSLTEEERHKQAVVVHQTRLARIIQNIRSPGLQYSVAKYFYQQLQQRQLALEALCIDCVMKVIPYLKIQLLASNDGTSII</sequence>
<protein>
    <submittedName>
        <fullName evidence="1">Uncharacterized protein</fullName>
    </submittedName>
</protein>
<dbReference type="Proteomes" id="UP001473302">
    <property type="component" value="Unassembled WGS sequence"/>
</dbReference>
<name>A0ABP9YZF1_9FUNG</name>
<reference evidence="1 2" key="1">
    <citation type="submission" date="2024-04" db="EMBL/GenBank/DDBJ databases">
        <title>genome sequences of Mucor flavus KT1a and Helicostylum pulchrum KT1b strains isolated from the surface of a dry-aged beef.</title>
        <authorList>
            <person name="Toyotome T."/>
            <person name="Hosono M."/>
            <person name="Torimaru M."/>
            <person name="Fukuda K."/>
            <person name="Mikami N."/>
        </authorList>
    </citation>
    <scope>NUCLEOTIDE SEQUENCE [LARGE SCALE GENOMIC DNA]</scope>
    <source>
        <strain evidence="1 2">KT1a</strain>
    </source>
</reference>
<proteinExistence type="predicted"/>